<organism evidence="2 3">
    <name type="scientific">Dovyalis caffra</name>
    <dbReference type="NCBI Taxonomy" id="77055"/>
    <lineage>
        <taxon>Eukaryota</taxon>
        <taxon>Viridiplantae</taxon>
        <taxon>Streptophyta</taxon>
        <taxon>Embryophyta</taxon>
        <taxon>Tracheophyta</taxon>
        <taxon>Spermatophyta</taxon>
        <taxon>Magnoliopsida</taxon>
        <taxon>eudicotyledons</taxon>
        <taxon>Gunneridae</taxon>
        <taxon>Pentapetalae</taxon>
        <taxon>rosids</taxon>
        <taxon>fabids</taxon>
        <taxon>Malpighiales</taxon>
        <taxon>Salicaceae</taxon>
        <taxon>Flacourtieae</taxon>
        <taxon>Dovyalis</taxon>
    </lineage>
</organism>
<proteinExistence type="predicted"/>
<protein>
    <submittedName>
        <fullName evidence="2">Uncharacterized protein</fullName>
    </submittedName>
</protein>
<reference evidence="2 3" key="1">
    <citation type="submission" date="2024-01" db="EMBL/GenBank/DDBJ databases">
        <authorList>
            <person name="Waweru B."/>
        </authorList>
    </citation>
    <scope>NUCLEOTIDE SEQUENCE [LARGE SCALE GENOMIC DNA]</scope>
</reference>
<evidence type="ECO:0000313" key="2">
    <source>
        <dbReference type="EMBL" id="CAK7337008.1"/>
    </source>
</evidence>
<sequence length="153" mass="17259">MAPYQIDTCMPTCSTVAEPDIGYHITDANVHVPKFNSPKKKNCSDESAADICQVRVLGLVRDTAKLSTKQEHVWEMDRKSERNHKVEKWCYGQGQHRAERPTVEAHHPDTVGQLIEVRTFRTTGSLKGQHDLSPKSKCLNRAGPMPSKRLKPL</sequence>
<evidence type="ECO:0000256" key="1">
    <source>
        <dbReference type="SAM" id="MobiDB-lite"/>
    </source>
</evidence>
<keyword evidence="3" id="KW-1185">Reference proteome</keyword>
<name>A0AAV1RLP4_9ROSI</name>
<dbReference type="AlphaFoldDB" id="A0AAV1RLP4"/>
<comment type="caution">
    <text evidence="2">The sequence shown here is derived from an EMBL/GenBank/DDBJ whole genome shotgun (WGS) entry which is preliminary data.</text>
</comment>
<dbReference type="EMBL" id="CAWUPB010001009">
    <property type="protein sequence ID" value="CAK7337008.1"/>
    <property type="molecule type" value="Genomic_DNA"/>
</dbReference>
<dbReference type="Proteomes" id="UP001314170">
    <property type="component" value="Unassembled WGS sequence"/>
</dbReference>
<gene>
    <name evidence="2" type="ORF">DCAF_LOCUS12035</name>
</gene>
<accession>A0AAV1RLP4</accession>
<feature type="region of interest" description="Disordered" evidence="1">
    <location>
        <begin position="124"/>
        <end position="153"/>
    </location>
</feature>
<evidence type="ECO:0000313" key="3">
    <source>
        <dbReference type="Proteomes" id="UP001314170"/>
    </source>
</evidence>